<evidence type="ECO:0000313" key="1">
    <source>
        <dbReference type="EMBL" id="NML37721.1"/>
    </source>
</evidence>
<dbReference type="RefSeq" id="WP_169224765.1">
    <property type="nucleotide sequence ID" value="NZ_JABBGC010000001.1"/>
</dbReference>
<dbReference type="EMBL" id="JABBGC010000001">
    <property type="protein sequence ID" value="NML37721.1"/>
    <property type="molecule type" value="Genomic_DNA"/>
</dbReference>
<evidence type="ECO:0000313" key="2">
    <source>
        <dbReference type="Proteomes" id="UP000583266"/>
    </source>
</evidence>
<gene>
    <name evidence="1" type="ORF">HHL17_11000</name>
</gene>
<accession>A0A848GJ51</accession>
<dbReference type="Pfam" id="PF13644">
    <property type="entry name" value="DKNYY"/>
    <property type="match status" value="1"/>
</dbReference>
<reference evidence="1 2" key="1">
    <citation type="submission" date="2020-04" db="EMBL/GenBank/DDBJ databases">
        <title>Chitinophaga sp. G-6-1-13 sp. nov., isolated from soil.</title>
        <authorList>
            <person name="Dahal R.H."/>
            <person name="Chaudhary D.K."/>
        </authorList>
    </citation>
    <scope>NUCLEOTIDE SEQUENCE [LARGE SCALE GENOMIC DNA]</scope>
    <source>
        <strain evidence="1 2">G-6-1-13</strain>
    </source>
</reference>
<sequence length="86" mass="9811">MWTQPASLSSKKEAKKAAPATFQALNFNYGRDAKNIYAQDGLLENADYETFEVINNQVTLAKDKHSFYHFGSVISEAEFKEWMEQA</sequence>
<organism evidence="1 2">
    <name type="scientific">Chitinophaga fulva</name>
    <dbReference type="NCBI Taxonomy" id="2728842"/>
    <lineage>
        <taxon>Bacteria</taxon>
        <taxon>Pseudomonadati</taxon>
        <taxon>Bacteroidota</taxon>
        <taxon>Chitinophagia</taxon>
        <taxon>Chitinophagales</taxon>
        <taxon>Chitinophagaceae</taxon>
        <taxon>Chitinophaga</taxon>
    </lineage>
</organism>
<dbReference type="AlphaFoldDB" id="A0A848GJ51"/>
<proteinExistence type="predicted"/>
<protein>
    <submittedName>
        <fullName evidence="1">Uncharacterized protein</fullName>
    </submittedName>
</protein>
<comment type="caution">
    <text evidence="1">The sequence shown here is derived from an EMBL/GenBank/DDBJ whole genome shotgun (WGS) entry which is preliminary data.</text>
</comment>
<dbReference type="InterPro" id="IPR027375">
    <property type="entry name" value="DKNYY"/>
</dbReference>
<dbReference type="Proteomes" id="UP000583266">
    <property type="component" value="Unassembled WGS sequence"/>
</dbReference>
<keyword evidence="2" id="KW-1185">Reference proteome</keyword>
<name>A0A848GJ51_9BACT</name>